<dbReference type="SUPFAM" id="SSF55347">
    <property type="entry name" value="Glyceraldehyde-3-phosphate dehydrogenase-like, C-terminal domain"/>
    <property type="match status" value="1"/>
</dbReference>
<comment type="caution">
    <text evidence="5">The sequence shown here is derived from an EMBL/GenBank/DDBJ whole genome shotgun (WGS) entry which is preliminary data.</text>
</comment>
<dbReference type="Pfam" id="PF22725">
    <property type="entry name" value="GFO_IDH_MocA_C3"/>
    <property type="match status" value="1"/>
</dbReference>
<dbReference type="PANTHER" id="PTHR22604:SF105">
    <property type="entry name" value="TRANS-1,2-DIHYDROBENZENE-1,2-DIOL DEHYDROGENASE"/>
    <property type="match status" value="1"/>
</dbReference>
<dbReference type="PANTHER" id="PTHR22604">
    <property type="entry name" value="OXIDOREDUCTASES"/>
    <property type="match status" value="1"/>
</dbReference>
<dbReference type="InterPro" id="IPR055170">
    <property type="entry name" value="GFO_IDH_MocA-like_dom"/>
</dbReference>
<evidence type="ECO:0000256" key="2">
    <source>
        <dbReference type="ARBA" id="ARBA00023002"/>
    </source>
</evidence>
<dbReference type="GO" id="GO:0016491">
    <property type="term" value="F:oxidoreductase activity"/>
    <property type="evidence" value="ECO:0007669"/>
    <property type="project" value="UniProtKB-KW"/>
</dbReference>
<reference evidence="5 6" key="1">
    <citation type="submission" date="2018-05" db="EMBL/GenBank/DDBJ databases">
        <title>Genomic Encyclopedia of Archaeal and Bacterial Type Strains, Phase II (KMG-II): from individual species to whole genera.</title>
        <authorList>
            <person name="Goeker M."/>
        </authorList>
    </citation>
    <scope>NUCLEOTIDE SEQUENCE [LARGE SCALE GENOMIC DNA]</scope>
    <source>
        <strain evidence="5 6">DSM 22214</strain>
    </source>
</reference>
<accession>A0A316DTH8</accession>
<protein>
    <submittedName>
        <fullName evidence="5">Putative dehydrogenase</fullName>
    </submittedName>
</protein>
<name>A0A316DTH8_9BACT</name>
<dbReference type="RefSeq" id="WP_158279624.1">
    <property type="nucleotide sequence ID" value="NZ_QGGO01000024.1"/>
</dbReference>
<evidence type="ECO:0000256" key="1">
    <source>
        <dbReference type="ARBA" id="ARBA00010928"/>
    </source>
</evidence>
<feature type="domain" description="GFO/IDH/MocA-like oxidoreductase" evidence="4">
    <location>
        <begin position="143"/>
        <end position="253"/>
    </location>
</feature>
<keyword evidence="2" id="KW-0560">Oxidoreductase</keyword>
<proteinExistence type="inferred from homology"/>
<dbReference type="Gene3D" id="3.40.50.720">
    <property type="entry name" value="NAD(P)-binding Rossmann-like Domain"/>
    <property type="match status" value="1"/>
</dbReference>
<evidence type="ECO:0000259" key="3">
    <source>
        <dbReference type="Pfam" id="PF01408"/>
    </source>
</evidence>
<feature type="domain" description="Gfo/Idh/MocA-like oxidoreductase N-terminal" evidence="3">
    <location>
        <begin position="10"/>
        <end position="127"/>
    </location>
</feature>
<keyword evidence="6" id="KW-1185">Reference proteome</keyword>
<evidence type="ECO:0000259" key="4">
    <source>
        <dbReference type="Pfam" id="PF22725"/>
    </source>
</evidence>
<dbReference type="SUPFAM" id="SSF51735">
    <property type="entry name" value="NAD(P)-binding Rossmann-fold domains"/>
    <property type="match status" value="1"/>
</dbReference>
<sequence length="335" mass="37152">MNTQTTHNPIRWGILACGNIAEKFADDLVAHVPDAVVYAAASRDINKAKAFGERYNATKTFGNYQELVDCPEVDVIYIASPHAQHYEHTLLCLEAGKPVLCEKAFAINTGMVSEMILKARDKNLFLMEAIWTRFHPAIAQTLDIVQSGQIGDIIHLTADFGFLATYDENARLFNPSLTGGSLYDIGIYPLFISKLLLGNPKEIKALATLAPTGVDMNTSMTLNYESGATASLFSTFAAQTDSTCTIYGTKGKIFLHGRFHETKGLTLQIEGQEPQFFETERLGHGYSYEIEEVQRCLKASMTESDKLPLQFSLELMELLCEIRSQIGVVYPQEIS</sequence>
<dbReference type="AlphaFoldDB" id="A0A316DTH8"/>
<dbReference type="Gene3D" id="3.30.360.10">
    <property type="entry name" value="Dihydrodipicolinate Reductase, domain 2"/>
    <property type="match status" value="1"/>
</dbReference>
<dbReference type="InterPro" id="IPR036291">
    <property type="entry name" value="NAD(P)-bd_dom_sf"/>
</dbReference>
<evidence type="ECO:0000313" key="6">
    <source>
        <dbReference type="Proteomes" id="UP000245489"/>
    </source>
</evidence>
<comment type="similarity">
    <text evidence="1">Belongs to the Gfo/Idh/MocA family.</text>
</comment>
<dbReference type="Proteomes" id="UP000245489">
    <property type="component" value="Unassembled WGS sequence"/>
</dbReference>
<dbReference type="EMBL" id="QGGO01000024">
    <property type="protein sequence ID" value="PWK21401.1"/>
    <property type="molecule type" value="Genomic_DNA"/>
</dbReference>
<dbReference type="InterPro" id="IPR000683">
    <property type="entry name" value="Gfo/Idh/MocA-like_OxRdtase_N"/>
</dbReference>
<dbReference type="OrthoDB" id="9795543at2"/>
<organism evidence="5 6">
    <name type="scientific">Arcicella aurantiaca</name>
    <dbReference type="NCBI Taxonomy" id="591202"/>
    <lineage>
        <taxon>Bacteria</taxon>
        <taxon>Pseudomonadati</taxon>
        <taxon>Bacteroidota</taxon>
        <taxon>Cytophagia</taxon>
        <taxon>Cytophagales</taxon>
        <taxon>Flectobacillaceae</taxon>
        <taxon>Arcicella</taxon>
    </lineage>
</organism>
<gene>
    <name evidence="5" type="ORF">LV89_03694</name>
</gene>
<evidence type="ECO:0000313" key="5">
    <source>
        <dbReference type="EMBL" id="PWK21401.1"/>
    </source>
</evidence>
<dbReference type="GO" id="GO:0000166">
    <property type="term" value="F:nucleotide binding"/>
    <property type="evidence" value="ECO:0007669"/>
    <property type="project" value="InterPro"/>
</dbReference>
<dbReference type="Pfam" id="PF01408">
    <property type="entry name" value="GFO_IDH_MocA"/>
    <property type="match status" value="1"/>
</dbReference>
<dbReference type="InterPro" id="IPR050984">
    <property type="entry name" value="Gfo/Idh/MocA_domain"/>
</dbReference>